<name>A0A699ZUS5_HAELA</name>
<proteinExistence type="predicted"/>
<gene>
    <name evidence="1" type="ORF">HaLaN_20971</name>
</gene>
<feature type="non-terminal residue" evidence="1">
    <location>
        <position position="35"/>
    </location>
</feature>
<evidence type="ECO:0000313" key="1">
    <source>
        <dbReference type="EMBL" id="GFH23369.1"/>
    </source>
</evidence>
<comment type="caution">
    <text evidence="1">The sequence shown here is derived from an EMBL/GenBank/DDBJ whole genome shotgun (WGS) entry which is preliminary data.</text>
</comment>
<reference evidence="1 2" key="1">
    <citation type="submission" date="2020-02" db="EMBL/GenBank/DDBJ databases">
        <title>Draft genome sequence of Haematococcus lacustris strain NIES-144.</title>
        <authorList>
            <person name="Morimoto D."/>
            <person name="Nakagawa S."/>
            <person name="Yoshida T."/>
            <person name="Sawayama S."/>
        </authorList>
    </citation>
    <scope>NUCLEOTIDE SEQUENCE [LARGE SCALE GENOMIC DNA]</scope>
    <source>
        <strain evidence="1 2">NIES-144</strain>
    </source>
</reference>
<dbReference type="EMBL" id="BLLF01002255">
    <property type="protein sequence ID" value="GFH23369.1"/>
    <property type="molecule type" value="Genomic_DNA"/>
</dbReference>
<sequence length="35" mass="3865">TWTSLTCLTRQWQSCGGRCGTRPVGNCSRQPACLH</sequence>
<dbReference type="Proteomes" id="UP000485058">
    <property type="component" value="Unassembled WGS sequence"/>
</dbReference>
<protein>
    <submittedName>
        <fullName evidence="1">Uncharacterized protein</fullName>
    </submittedName>
</protein>
<keyword evidence="2" id="KW-1185">Reference proteome</keyword>
<accession>A0A699ZUS5</accession>
<organism evidence="1 2">
    <name type="scientific">Haematococcus lacustris</name>
    <name type="common">Green alga</name>
    <name type="synonym">Haematococcus pluvialis</name>
    <dbReference type="NCBI Taxonomy" id="44745"/>
    <lineage>
        <taxon>Eukaryota</taxon>
        <taxon>Viridiplantae</taxon>
        <taxon>Chlorophyta</taxon>
        <taxon>core chlorophytes</taxon>
        <taxon>Chlorophyceae</taxon>
        <taxon>CS clade</taxon>
        <taxon>Chlamydomonadales</taxon>
        <taxon>Haematococcaceae</taxon>
        <taxon>Haematococcus</taxon>
    </lineage>
</organism>
<evidence type="ECO:0000313" key="2">
    <source>
        <dbReference type="Proteomes" id="UP000485058"/>
    </source>
</evidence>
<dbReference type="AlphaFoldDB" id="A0A699ZUS5"/>
<feature type="non-terminal residue" evidence="1">
    <location>
        <position position="1"/>
    </location>
</feature>